<accession>A0A2T9YP41</accession>
<feature type="compositionally biased region" description="Polar residues" evidence="1">
    <location>
        <begin position="119"/>
        <end position="130"/>
    </location>
</feature>
<reference evidence="2 3" key="1">
    <citation type="journal article" date="2018" name="MBio">
        <title>Comparative Genomics Reveals the Core Gene Toolbox for the Fungus-Insect Symbiosis.</title>
        <authorList>
            <person name="Wang Y."/>
            <person name="Stata M."/>
            <person name="Wang W."/>
            <person name="Stajich J.E."/>
            <person name="White M.M."/>
            <person name="Moncalvo J.M."/>
        </authorList>
    </citation>
    <scope>NUCLEOTIDE SEQUENCE [LARGE SCALE GENOMIC DNA]</scope>
    <source>
        <strain evidence="2 3">SWE-8-4</strain>
    </source>
</reference>
<dbReference type="STRING" id="133385.A0A2T9YP41"/>
<comment type="caution">
    <text evidence="2">The sequence shown here is derived from an EMBL/GenBank/DDBJ whole genome shotgun (WGS) entry which is preliminary data.</text>
</comment>
<gene>
    <name evidence="2" type="ORF">BB561_002788</name>
</gene>
<feature type="region of interest" description="Disordered" evidence="1">
    <location>
        <begin position="119"/>
        <end position="141"/>
    </location>
</feature>
<sequence>MYLAPWCLFYPALVTAYTKLPNWKDSFISLSGGYQIEDHISTGNEVISATQFGKLPSVEESNSNILNDTPAEIIQDNLEIDSSADSTAIESQIQVSEKKENIKTALGLNITSTQMGATTPISKISNSSAPDTPKSTKKEQTLTADTNQALARGLNQTAATTLKRIFNEEAMDELMPLDQAIVHSIAHSGGIDKVRKFYTSIILVGGGISFIPDIDELLKERLLIHTKKMYKGNDFVERIETFPSPRDLDPRVLVWKGGAVLSRLDIADELWISKHEWNELGTRTLKDRALFLW</sequence>
<dbReference type="SUPFAM" id="SSF53067">
    <property type="entry name" value="Actin-like ATPase domain"/>
    <property type="match status" value="1"/>
</dbReference>
<proteinExistence type="predicted"/>
<dbReference type="Pfam" id="PF00022">
    <property type="entry name" value="Actin"/>
    <property type="match status" value="1"/>
</dbReference>
<dbReference type="InterPro" id="IPR043129">
    <property type="entry name" value="ATPase_NBD"/>
</dbReference>
<dbReference type="OrthoDB" id="5572108at2759"/>
<evidence type="ECO:0000313" key="2">
    <source>
        <dbReference type="EMBL" id="PVU94097.1"/>
    </source>
</evidence>
<protein>
    <submittedName>
        <fullName evidence="2">Uncharacterized protein</fullName>
    </submittedName>
</protein>
<dbReference type="Proteomes" id="UP000245383">
    <property type="component" value="Unassembled WGS sequence"/>
</dbReference>
<keyword evidence="3" id="KW-1185">Reference proteome</keyword>
<dbReference type="AlphaFoldDB" id="A0A2T9YP41"/>
<dbReference type="PANTHER" id="PTHR11937">
    <property type="entry name" value="ACTIN"/>
    <property type="match status" value="1"/>
</dbReference>
<dbReference type="EMBL" id="MBFR01000101">
    <property type="protein sequence ID" value="PVU94097.1"/>
    <property type="molecule type" value="Genomic_DNA"/>
</dbReference>
<organism evidence="2 3">
    <name type="scientific">Smittium simulii</name>
    <dbReference type="NCBI Taxonomy" id="133385"/>
    <lineage>
        <taxon>Eukaryota</taxon>
        <taxon>Fungi</taxon>
        <taxon>Fungi incertae sedis</taxon>
        <taxon>Zoopagomycota</taxon>
        <taxon>Kickxellomycotina</taxon>
        <taxon>Harpellomycetes</taxon>
        <taxon>Harpellales</taxon>
        <taxon>Legeriomycetaceae</taxon>
        <taxon>Smittium</taxon>
    </lineage>
</organism>
<dbReference type="InterPro" id="IPR004000">
    <property type="entry name" value="Actin"/>
</dbReference>
<evidence type="ECO:0000313" key="3">
    <source>
        <dbReference type="Proteomes" id="UP000245383"/>
    </source>
</evidence>
<evidence type="ECO:0000256" key="1">
    <source>
        <dbReference type="SAM" id="MobiDB-lite"/>
    </source>
</evidence>
<name>A0A2T9YP41_9FUNG</name>
<dbReference type="Gene3D" id="3.30.420.40">
    <property type="match status" value="1"/>
</dbReference>